<protein>
    <recommendedName>
        <fullName evidence="4">Long-chain fatty acid transport protein</fullName>
    </recommendedName>
</protein>
<feature type="signal peptide" evidence="1">
    <location>
        <begin position="1"/>
        <end position="20"/>
    </location>
</feature>
<gene>
    <name evidence="2" type="ORF">KK083_18655</name>
</gene>
<evidence type="ECO:0000313" key="2">
    <source>
        <dbReference type="EMBL" id="MBT1698921.1"/>
    </source>
</evidence>
<reference evidence="2 3" key="1">
    <citation type="submission" date="2021-05" db="EMBL/GenBank/DDBJ databases">
        <title>A Polyphasic approach of four new species of the genus Ohtaekwangia: Ohtaekwangia histidinii sp. nov., Ohtaekwangia cretensis sp. nov., Ohtaekwangia indiensis sp. nov., Ohtaekwangia reichenbachii sp. nov. from diverse environment.</title>
        <authorList>
            <person name="Octaviana S."/>
        </authorList>
    </citation>
    <scope>NUCLEOTIDE SEQUENCE [LARGE SCALE GENOMIC DNA]</scope>
    <source>
        <strain evidence="2 3">PWU4</strain>
    </source>
</reference>
<sequence length="424" mass="47444">MSIVKKYVFLLACIFFAAQAFGQAARSPFTTFGIGEPYGNALINTQGMAGVGVSQPQYWFANNQNPALLIYNNLTVFQAGMLVESRTIKGDTISEKNVGGNMNYLVTAFPIKPTKWTTSLGLMPYTTVKYQMQYEDSINNSTDKVDVIEEGSGGLTQLYWSNGVRVYKDLALGLKVSYIFSSIINTYQNRLQNSAQPLNYFAGVQERTYVKDFTFTAGVSYSKDSLFAQKKYRLSVGAVYNFSADLNTRQRNILYRTLTGVIDDDPNRDTLYTTKGNIYIPPAVTAGISLSRGSKWTIGTEFSYQDWSTFRSVSQDDEGLGEAWRVALGGEITPDVLSEGLFKRTTYRLGASMEQYPFMANNNTVKDAGINFGLSLPAGRSSLDLAFKLGRRGNKADNILEETYFKVYFGITFNDQWFIKRKFD</sequence>
<dbReference type="Gene3D" id="2.40.160.60">
    <property type="entry name" value="Outer membrane protein transport protein (OMPP1/FadL/TodX)"/>
    <property type="match status" value="1"/>
</dbReference>
<dbReference type="SUPFAM" id="SSF56935">
    <property type="entry name" value="Porins"/>
    <property type="match status" value="1"/>
</dbReference>
<comment type="caution">
    <text evidence="2">The sequence shown here is derived from an EMBL/GenBank/DDBJ whole genome shotgun (WGS) entry which is preliminary data.</text>
</comment>
<dbReference type="Proteomes" id="UP001319200">
    <property type="component" value="Unassembled WGS sequence"/>
</dbReference>
<keyword evidence="1" id="KW-0732">Signal</keyword>
<feature type="chain" id="PRO_5042990016" description="Long-chain fatty acid transport protein" evidence="1">
    <location>
        <begin position="21"/>
        <end position="424"/>
    </location>
</feature>
<keyword evidence="3" id="KW-1185">Reference proteome</keyword>
<evidence type="ECO:0008006" key="4">
    <source>
        <dbReference type="Google" id="ProtNLM"/>
    </source>
</evidence>
<organism evidence="2 3">
    <name type="scientific">Chryseosolibacter histidini</name>
    <dbReference type="NCBI Taxonomy" id="2782349"/>
    <lineage>
        <taxon>Bacteria</taxon>
        <taxon>Pseudomonadati</taxon>
        <taxon>Bacteroidota</taxon>
        <taxon>Cytophagia</taxon>
        <taxon>Cytophagales</taxon>
        <taxon>Chryseotaleaceae</taxon>
        <taxon>Chryseosolibacter</taxon>
    </lineage>
</organism>
<name>A0AAP2DMC3_9BACT</name>
<evidence type="ECO:0000313" key="3">
    <source>
        <dbReference type="Proteomes" id="UP001319200"/>
    </source>
</evidence>
<dbReference type="RefSeq" id="WP_254166001.1">
    <property type="nucleotide sequence ID" value="NZ_JAHESF010000019.1"/>
</dbReference>
<proteinExistence type="predicted"/>
<dbReference type="EMBL" id="JAHESF010000019">
    <property type="protein sequence ID" value="MBT1698921.1"/>
    <property type="molecule type" value="Genomic_DNA"/>
</dbReference>
<dbReference type="AlphaFoldDB" id="A0AAP2DMC3"/>
<accession>A0AAP2DMC3</accession>
<evidence type="ECO:0000256" key="1">
    <source>
        <dbReference type="SAM" id="SignalP"/>
    </source>
</evidence>